<name>A0A170PDK5_9CHLR</name>
<evidence type="ECO:0000313" key="2">
    <source>
        <dbReference type="Proteomes" id="UP000215027"/>
    </source>
</evidence>
<sequence length="72" mass="8156">MPRGRVWKVWSAPGRRWPGNRTARCDLSLTIQLSLLKYQNYPAEVAKLADALRSGRSEGSLVWVRIPPSAHK</sequence>
<organism evidence="1 2">
    <name type="scientific">Candidatus Promineifilum breve</name>
    <dbReference type="NCBI Taxonomy" id="1806508"/>
    <lineage>
        <taxon>Bacteria</taxon>
        <taxon>Bacillati</taxon>
        <taxon>Chloroflexota</taxon>
        <taxon>Ardenticatenia</taxon>
        <taxon>Candidatus Promineifilales</taxon>
        <taxon>Candidatus Promineifilaceae</taxon>
        <taxon>Candidatus Promineifilum</taxon>
    </lineage>
</organism>
<dbReference type="EMBL" id="LN890655">
    <property type="protein sequence ID" value="CUS02073.2"/>
    <property type="molecule type" value="Genomic_DNA"/>
</dbReference>
<gene>
    <name evidence="1" type="ORF">CFX0092_A0192</name>
</gene>
<keyword evidence="2" id="KW-1185">Reference proteome</keyword>
<evidence type="ECO:0000313" key="1">
    <source>
        <dbReference type="EMBL" id="CUS02073.2"/>
    </source>
</evidence>
<dbReference type="AlphaFoldDB" id="A0A170PDK5"/>
<accession>A0A170PDK5</accession>
<protein>
    <submittedName>
        <fullName evidence="1">Uncharacterized protein</fullName>
    </submittedName>
</protein>
<dbReference type="KEGG" id="pbf:CFX0092_A0192"/>
<reference evidence="1" key="1">
    <citation type="submission" date="2016-01" db="EMBL/GenBank/DDBJ databases">
        <authorList>
            <person name="Mcilroy J.S."/>
            <person name="Karst M S."/>
            <person name="Albertsen M."/>
        </authorList>
    </citation>
    <scope>NUCLEOTIDE SEQUENCE</scope>
    <source>
        <strain evidence="1">Cfx-K</strain>
    </source>
</reference>
<dbReference type="Proteomes" id="UP000215027">
    <property type="component" value="Chromosome I"/>
</dbReference>
<proteinExistence type="predicted"/>